<evidence type="ECO:0000256" key="2">
    <source>
        <dbReference type="ARBA" id="ARBA00022475"/>
    </source>
</evidence>
<evidence type="ECO:0000313" key="8">
    <source>
        <dbReference type="Proteomes" id="UP000722750"/>
    </source>
</evidence>
<evidence type="ECO:0000313" key="7">
    <source>
        <dbReference type="EMBL" id="MBS1257826.1"/>
    </source>
</evidence>
<comment type="subcellular location">
    <subcellularLocation>
        <location evidence="1">Cell membrane</location>
    </subcellularLocation>
</comment>
<reference evidence="7" key="1">
    <citation type="journal article" date="2021" name="ISME J.">
        <title>Fine-scale metabolic discontinuity in a stratified prokaryote microbiome of a Red Sea deep halocline.</title>
        <authorList>
            <person name="Michoud G."/>
            <person name="Ngugi D.K."/>
            <person name="Barozzi A."/>
            <person name="Merlino G."/>
            <person name="Calleja M.L."/>
            <person name="Delgado-Huertas A."/>
            <person name="Moran X.A.G."/>
            <person name="Daffonchio D."/>
        </authorList>
    </citation>
    <scope>NUCLEOTIDE SEQUENCE</scope>
    <source>
        <strain evidence="7">SuakinDeep_MAG55_1</strain>
    </source>
</reference>
<dbReference type="PANTHER" id="PTHR43646:SF2">
    <property type="entry name" value="GLYCOSYLTRANSFERASE 2-LIKE DOMAIN-CONTAINING PROTEIN"/>
    <property type="match status" value="1"/>
</dbReference>
<evidence type="ECO:0000256" key="4">
    <source>
        <dbReference type="ARBA" id="ARBA00022679"/>
    </source>
</evidence>
<gene>
    <name evidence="7" type="ORF">MAG551_00879</name>
</gene>
<dbReference type="GO" id="GO:0005886">
    <property type="term" value="C:plasma membrane"/>
    <property type="evidence" value="ECO:0007669"/>
    <property type="project" value="UniProtKB-SubCell"/>
</dbReference>
<keyword evidence="4" id="KW-0808">Transferase</keyword>
<proteinExistence type="predicted"/>
<name>A0A941W2K1_9BACT</name>
<dbReference type="PANTHER" id="PTHR43646">
    <property type="entry name" value="GLYCOSYLTRANSFERASE"/>
    <property type="match status" value="1"/>
</dbReference>
<dbReference type="InterPro" id="IPR029044">
    <property type="entry name" value="Nucleotide-diphossugar_trans"/>
</dbReference>
<dbReference type="EMBL" id="JAANXD010000039">
    <property type="protein sequence ID" value="MBS1257826.1"/>
    <property type="molecule type" value="Genomic_DNA"/>
</dbReference>
<dbReference type="Proteomes" id="UP000722750">
    <property type="component" value="Unassembled WGS sequence"/>
</dbReference>
<dbReference type="SUPFAM" id="SSF53448">
    <property type="entry name" value="Nucleotide-diphospho-sugar transferases"/>
    <property type="match status" value="1"/>
</dbReference>
<organism evidence="7 8">
    <name type="scientific">Candidatus Scalindua arabica</name>
    <dbReference type="NCBI Taxonomy" id="1127984"/>
    <lineage>
        <taxon>Bacteria</taxon>
        <taxon>Pseudomonadati</taxon>
        <taxon>Planctomycetota</taxon>
        <taxon>Candidatus Brocadiia</taxon>
        <taxon>Candidatus Brocadiales</taxon>
        <taxon>Candidatus Scalinduaceae</taxon>
        <taxon>Candidatus Scalindua</taxon>
    </lineage>
</organism>
<dbReference type="InterPro" id="IPR026461">
    <property type="entry name" value="Trfase_2_rSAM/seldom_assoc"/>
</dbReference>
<evidence type="ECO:0000259" key="6">
    <source>
        <dbReference type="Pfam" id="PF00535"/>
    </source>
</evidence>
<feature type="domain" description="Glycosyltransferase 2-like" evidence="6">
    <location>
        <begin position="7"/>
        <end position="140"/>
    </location>
</feature>
<dbReference type="NCBIfam" id="TIGR04283">
    <property type="entry name" value="glyco_like_mftF"/>
    <property type="match status" value="1"/>
</dbReference>
<keyword evidence="2" id="KW-1003">Cell membrane</keyword>
<evidence type="ECO:0000256" key="3">
    <source>
        <dbReference type="ARBA" id="ARBA00022676"/>
    </source>
</evidence>
<comment type="caution">
    <text evidence="7">The sequence shown here is derived from an EMBL/GenBank/DDBJ whole genome shotgun (WGS) entry which is preliminary data.</text>
</comment>
<dbReference type="AlphaFoldDB" id="A0A941W2K1"/>
<evidence type="ECO:0000256" key="1">
    <source>
        <dbReference type="ARBA" id="ARBA00004236"/>
    </source>
</evidence>
<dbReference type="CDD" id="cd02522">
    <property type="entry name" value="GT_2_like_a"/>
    <property type="match status" value="1"/>
</dbReference>
<sequence length="219" mass="24567">MTAKKISIIIPTLNEEKTISQCLETVVNIPGTEIIVSDGGSTDSTVEIAGQHSDVKVVSSPAGRSIQMNNGAACAGGDILLFLHADCILPGEDVLKVRQIFDNGRFAGGAFQIRLLSDKFPYKWLERGINFRSMVFKLPYGDQGLFVKRSLFEKLGGFREMPVCEDLDFVCRLRRKYGEIAILNGRISSSVRTWKKRGAFRTSFRNQLLLYSYMFRQKV</sequence>
<protein>
    <recommendedName>
        <fullName evidence="6">Glycosyltransferase 2-like domain-containing protein</fullName>
    </recommendedName>
</protein>
<dbReference type="GO" id="GO:0016757">
    <property type="term" value="F:glycosyltransferase activity"/>
    <property type="evidence" value="ECO:0007669"/>
    <property type="project" value="UniProtKB-KW"/>
</dbReference>
<keyword evidence="3" id="KW-0328">Glycosyltransferase</keyword>
<dbReference type="Gene3D" id="3.90.550.10">
    <property type="entry name" value="Spore Coat Polysaccharide Biosynthesis Protein SpsA, Chain A"/>
    <property type="match status" value="1"/>
</dbReference>
<evidence type="ECO:0000256" key="5">
    <source>
        <dbReference type="ARBA" id="ARBA00023136"/>
    </source>
</evidence>
<keyword evidence="5" id="KW-0472">Membrane</keyword>
<dbReference type="InterPro" id="IPR001173">
    <property type="entry name" value="Glyco_trans_2-like"/>
</dbReference>
<accession>A0A941W2K1</accession>
<dbReference type="Pfam" id="PF00535">
    <property type="entry name" value="Glycos_transf_2"/>
    <property type="match status" value="1"/>
</dbReference>